<reference evidence="6 7" key="1">
    <citation type="submission" date="2018-06" db="EMBL/GenBank/DDBJ databases">
        <authorList>
            <consortium name="Pathogen Informatics"/>
            <person name="Doyle S."/>
        </authorList>
    </citation>
    <scope>NUCLEOTIDE SEQUENCE [LARGE SCALE GENOMIC DNA]</scope>
    <source>
        <strain evidence="6 7">NCTC11370</strain>
    </source>
</reference>
<evidence type="ECO:0000256" key="3">
    <source>
        <dbReference type="ARBA" id="ARBA00023315"/>
    </source>
</evidence>
<dbReference type="GO" id="GO:0006654">
    <property type="term" value="P:phosphatidic acid biosynthetic process"/>
    <property type="evidence" value="ECO:0007669"/>
    <property type="project" value="TreeGrafter"/>
</dbReference>
<sequence>MYGKIDPLLDSQNDDSSSAFTTLFLLTGLAVAVYAIVRVAEANNRLNYESRTARIIAGFLVLMMRLMHTKSGDLELEEPAKSIIALGPHRTGWEAVAVAAKMKKEPPRFFATTDYNSIPGVGPFLEKFKAIPVDAHATKGDKGQSANAGALEQASKALSENGCVAIFPQGNFAKLGQEPPRVYAGAARLSIQNSVPIHVFRIDGFWSLENPLIPLFIRNNSYYRAFFSAFHMNNIRVKFCRVIDFHLKPENKNLSEEEKIDGICAQLYAYYRHTPELTDKQVEKIELEIEKKTHLLIWKNKVKQDELGKQLQTLKKEAEELGGPTLALMNRGGS</sequence>
<evidence type="ECO:0000313" key="6">
    <source>
        <dbReference type="EMBL" id="STO20430.1"/>
    </source>
</evidence>
<keyword evidence="3 6" id="KW-0012">Acyltransferase</keyword>
<evidence type="ECO:0000256" key="1">
    <source>
        <dbReference type="ARBA" id="ARBA00005189"/>
    </source>
</evidence>
<dbReference type="PANTHER" id="PTHR10434">
    <property type="entry name" value="1-ACYL-SN-GLYCEROL-3-PHOSPHATE ACYLTRANSFERASE"/>
    <property type="match status" value="1"/>
</dbReference>
<keyword evidence="2 6" id="KW-0808">Transferase</keyword>
<evidence type="ECO:0000259" key="5">
    <source>
        <dbReference type="SMART" id="SM00563"/>
    </source>
</evidence>
<evidence type="ECO:0000256" key="2">
    <source>
        <dbReference type="ARBA" id="ARBA00022679"/>
    </source>
</evidence>
<dbReference type="CDD" id="cd07989">
    <property type="entry name" value="LPLAT_AGPAT-like"/>
    <property type="match status" value="1"/>
</dbReference>
<feature type="transmembrane region" description="Helical" evidence="4">
    <location>
        <begin position="52"/>
        <end position="68"/>
    </location>
</feature>
<proteinExistence type="predicted"/>
<dbReference type="GeneID" id="93292879"/>
<evidence type="ECO:0000256" key="4">
    <source>
        <dbReference type="SAM" id="Phobius"/>
    </source>
</evidence>
<keyword evidence="4" id="KW-1133">Transmembrane helix</keyword>
<dbReference type="EMBL" id="UGGT01000001">
    <property type="protein sequence ID" value="STO20430.1"/>
    <property type="molecule type" value="Genomic_DNA"/>
</dbReference>
<dbReference type="InterPro" id="IPR002123">
    <property type="entry name" value="Plipid/glycerol_acylTrfase"/>
</dbReference>
<accession>A0A377G7G9</accession>
<organism evidence="6 7">
    <name type="scientific">Fluoribacter dumoffii</name>
    <dbReference type="NCBI Taxonomy" id="463"/>
    <lineage>
        <taxon>Bacteria</taxon>
        <taxon>Pseudomonadati</taxon>
        <taxon>Pseudomonadota</taxon>
        <taxon>Gammaproteobacteria</taxon>
        <taxon>Legionellales</taxon>
        <taxon>Legionellaceae</taxon>
        <taxon>Fluoribacter</taxon>
    </lineage>
</organism>
<dbReference type="Pfam" id="PF01553">
    <property type="entry name" value="Acyltransferase"/>
    <property type="match status" value="1"/>
</dbReference>
<dbReference type="SMART" id="SM00563">
    <property type="entry name" value="PlsC"/>
    <property type="match status" value="1"/>
</dbReference>
<comment type="pathway">
    <text evidence="1">Lipid metabolism.</text>
</comment>
<dbReference type="Proteomes" id="UP000254554">
    <property type="component" value="Unassembled WGS sequence"/>
</dbReference>
<protein>
    <submittedName>
        <fullName evidence="6">Acyltransferase</fullName>
    </submittedName>
</protein>
<dbReference type="PANTHER" id="PTHR10434:SF11">
    <property type="entry name" value="1-ACYL-SN-GLYCEROL-3-PHOSPHATE ACYLTRANSFERASE"/>
    <property type="match status" value="1"/>
</dbReference>
<dbReference type="AlphaFoldDB" id="A0A377G7G9"/>
<keyword evidence="7" id="KW-1185">Reference proteome</keyword>
<gene>
    <name evidence="6" type="ORF">NCTC11370_00484</name>
</gene>
<keyword evidence="4" id="KW-0812">Transmembrane</keyword>
<keyword evidence="4" id="KW-0472">Membrane</keyword>
<dbReference type="SUPFAM" id="SSF69593">
    <property type="entry name" value="Glycerol-3-phosphate (1)-acyltransferase"/>
    <property type="match status" value="1"/>
</dbReference>
<name>A0A377G7G9_9GAMM</name>
<dbReference type="STRING" id="1094715.GCA_000236165_01937"/>
<dbReference type="GO" id="GO:0003841">
    <property type="term" value="F:1-acylglycerol-3-phosphate O-acyltransferase activity"/>
    <property type="evidence" value="ECO:0007669"/>
    <property type="project" value="TreeGrafter"/>
</dbReference>
<evidence type="ECO:0000313" key="7">
    <source>
        <dbReference type="Proteomes" id="UP000254554"/>
    </source>
</evidence>
<feature type="domain" description="Phospholipid/glycerol acyltransferase" evidence="5">
    <location>
        <begin position="83"/>
        <end position="205"/>
    </location>
</feature>
<dbReference type="OrthoDB" id="5645212at2"/>
<dbReference type="RefSeq" id="WP_010652639.1">
    <property type="nucleotide sequence ID" value="NZ_JAPHOO010000002.1"/>
</dbReference>
<feature type="transmembrane region" description="Helical" evidence="4">
    <location>
        <begin position="20"/>
        <end position="40"/>
    </location>
</feature>